<organism evidence="1">
    <name type="scientific">Anguilla anguilla</name>
    <name type="common">European freshwater eel</name>
    <name type="synonym">Muraena anguilla</name>
    <dbReference type="NCBI Taxonomy" id="7936"/>
    <lineage>
        <taxon>Eukaryota</taxon>
        <taxon>Metazoa</taxon>
        <taxon>Chordata</taxon>
        <taxon>Craniata</taxon>
        <taxon>Vertebrata</taxon>
        <taxon>Euteleostomi</taxon>
        <taxon>Actinopterygii</taxon>
        <taxon>Neopterygii</taxon>
        <taxon>Teleostei</taxon>
        <taxon>Anguilliformes</taxon>
        <taxon>Anguillidae</taxon>
        <taxon>Anguilla</taxon>
    </lineage>
</organism>
<sequence length="49" mass="5665">MKRGMDMPAISLVHRISTTACMHLSSLMCKNNLKQKKCFSYDDQQCEKL</sequence>
<evidence type="ECO:0000313" key="1">
    <source>
        <dbReference type="EMBL" id="JAH88165.1"/>
    </source>
</evidence>
<accession>A0A0E9WF11</accession>
<name>A0A0E9WF11_ANGAN</name>
<proteinExistence type="predicted"/>
<reference evidence="1" key="1">
    <citation type="submission" date="2014-11" db="EMBL/GenBank/DDBJ databases">
        <authorList>
            <person name="Amaro Gonzalez C."/>
        </authorList>
    </citation>
    <scope>NUCLEOTIDE SEQUENCE</scope>
</reference>
<dbReference type="AlphaFoldDB" id="A0A0E9WF11"/>
<reference evidence="1" key="2">
    <citation type="journal article" date="2015" name="Fish Shellfish Immunol.">
        <title>Early steps in the European eel (Anguilla anguilla)-Vibrio vulnificus interaction in the gills: Role of the RtxA13 toxin.</title>
        <authorList>
            <person name="Callol A."/>
            <person name="Pajuelo D."/>
            <person name="Ebbesson L."/>
            <person name="Teles M."/>
            <person name="MacKenzie S."/>
            <person name="Amaro C."/>
        </authorList>
    </citation>
    <scope>NUCLEOTIDE SEQUENCE</scope>
</reference>
<protein>
    <submittedName>
        <fullName evidence="1">Uncharacterized protein</fullName>
    </submittedName>
</protein>
<dbReference type="EMBL" id="GBXM01020412">
    <property type="protein sequence ID" value="JAH88165.1"/>
    <property type="molecule type" value="Transcribed_RNA"/>
</dbReference>